<name>A0ABD0L7Y5_9CAEN</name>
<dbReference type="AlphaFoldDB" id="A0ABD0L7Y5"/>
<accession>A0ABD0L7Y5</accession>
<keyword evidence="3" id="KW-1185">Reference proteome</keyword>
<protein>
    <submittedName>
        <fullName evidence="2">Uncharacterized protein</fullName>
    </submittedName>
</protein>
<evidence type="ECO:0000256" key="1">
    <source>
        <dbReference type="SAM" id="MobiDB-lite"/>
    </source>
</evidence>
<comment type="caution">
    <text evidence="2">The sequence shown here is derived from an EMBL/GenBank/DDBJ whole genome shotgun (WGS) entry which is preliminary data.</text>
</comment>
<dbReference type="Proteomes" id="UP001519460">
    <property type="component" value="Unassembled WGS sequence"/>
</dbReference>
<dbReference type="EMBL" id="JACVVK020000075">
    <property type="protein sequence ID" value="KAK7495393.1"/>
    <property type="molecule type" value="Genomic_DNA"/>
</dbReference>
<gene>
    <name evidence="2" type="ORF">BaRGS_00013332</name>
</gene>
<sequence>MATGHGPENEVWRLMAINSGRLASASRGGKQGLVFAGFTCPFWRISRSVLQVGEMGSGGSVVVFAVIAMKARLSSLQTVSAKIFEETPQQRPVTQALTNIKLGIKTKTATDPPPFLVGQDAVARRQNAVRSLLVCGPRGPCAPMRDITVSDRIKGGGGGKKGKSEEDFCERSMASWGKDKGLRNTRSPEWRQETYIWCQERLRESKKK</sequence>
<proteinExistence type="predicted"/>
<evidence type="ECO:0000313" key="2">
    <source>
        <dbReference type="EMBL" id="KAK7495393.1"/>
    </source>
</evidence>
<feature type="region of interest" description="Disordered" evidence="1">
    <location>
        <begin position="146"/>
        <end position="186"/>
    </location>
</feature>
<reference evidence="2 3" key="1">
    <citation type="journal article" date="2023" name="Sci. Data">
        <title>Genome assembly of the Korean intertidal mud-creeper Batillaria attramentaria.</title>
        <authorList>
            <person name="Patra A.K."/>
            <person name="Ho P.T."/>
            <person name="Jun S."/>
            <person name="Lee S.J."/>
            <person name="Kim Y."/>
            <person name="Won Y.J."/>
        </authorList>
    </citation>
    <scope>NUCLEOTIDE SEQUENCE [LARGE SCALE GENOMIC DNA]</scope>
    <source>
        <strain evidence="2">Wonlab-2016</strain>
    </source>
</reference>
<organism evidence="2 3">
    <name type="scientific">Batillaria attramentaria</name>
    <dbReference type="NCBI Taxonomy" id="370345"/>
    <lineage>
        <taxon>Eukaryota</taxon>
        <taxon>Metazoa</taxon>
        <taxon>Spiralia</taxon>
        <taxon>Lophotrochozoa</taxon>
        <taxon>Mollusca</taxon>
        <taxon>Gastropoda</taxon>
        <taxon>Caenogastropoda</taxon>
        <taxon>Sorbeoconcha</taxon>
        <taxon>Cerithioidea</taxon>
        <taxon>Batillariidae</taxon>
        <taxon>Batillaria</taxon>
    </lineage>
</organism>
<feature type="compositionally biased region" description="Basic and acidic residues" evidence="1">
    <location>
        <begin position="177"/>
        <end position="186"/>
    </location>
</feature>
<evidence type="ECO:0000313" key="3">
    <source>
        <dbReference type="Proteomes" id="UP001519460"/>
    </source>
</evidence>